<name>A0A5A7PZ45_STRAF</name>
<organism evidence="2 3">
    <name type="scientific">Striga asiatica</name>
    <name type="common">Asiatic witchweed</name>
    <name type="synonym">Buchnera asiatica</name>
    <dbReference type="NCBI Taxonomy" id="4170"/>
    <lineage>
        <taxon>Eukaryota</taxon>
        <taxon>Viridiplantae</taxon>
        <taxon>Streptophyta</taxon>
        <taxon>Embryophyta</taxon>
        <taxon>Tracheophyta</taxon>
        <taxon>Spermatophyta</taxon>
        <taxon>Magnoliopsida</taxon>
        <taxon>eudicotyledons</taxon>
        <taxon>Gunneridae</taxon>
        <taxon>Pentapetalae</taxon>
        <taxon>asterids</taxon>
        <taxon>lamiids</taxon>
        <taxon>Lamiales</taxon>
        <taxon>Orobanchaceae</taxon>
        <taxon>Buchnereae</taxon>
        <taxon>Striga</taxon>
    </lineage>
</organism>
<reference evidence="3" key="1">
    <citation type="journal article" date="2019" name="Curr. Biol.">
        <title>Genome Sequence of Striga asiatica Provides Insight into the Evolution of Plant Parasitism.</title>
        <authorList>
            <person name="Yoshida S."/>
            <person name="Kim S."/>
            <person name="Wafula E.K."/>
            <person name="Tanskanen J."/>
            <person name="Kim Y.M."/>
            <person name="Honaas L."/>
            <person name="Yang Z."/>
            <person name="Spallek T."/>
            <person name="Conn C.E."/>
            <person name="Ichihashi Y."/>
            <person name="Cheong K."/>
            <person name="Cui S."/>
            <person name="Der J.P."/>
            <person name="Gundlach H."/>
            <person name="Jiao Y."/>
            <person name="Hori C."/>
            <person name="Ishida J.K."/>
            <person name="Kasahara H."/>
            <person name="Kiba T."/>
            <person name="Kim M.S."/>
            <person name="Koo N."/>
            <person name="Laohavisit A."/>
            <person name="Lee Y.H."/>
            <person name="Lumba S."/>
            <person name="McCourt P."/>
            <person name="Mortimer J.C."/>
            <person name="Mutuku J.M."/>
            <person name="Nomura T."/>
            <person name="Sasaki-Sekimoto Y."/>
            <person name="Seto Y."/>
            <person name="Wang Y."/>
            <person name="Wakatake T."/>
            <person name="Sakakibara H."/>
            <person name="Demura T."/>
            <person name="Yamaguchi S."/>
            <person name="Yoneyama K."/>
            <person name="Manabe R.I."/>
            <person name="Nelson D.C."/>
            <person name="Schulman A.H."/>
            <person name="Timko M.P."/>
            <person name="dePamphilis C.W."/>
            <person name="Choi D."/>
            <person name="Shirasu K."/>
        </authorList>
    </citation>
    <scope>NUCLEOTIDE SEQUENCE [LARGE SCALE GENOMIC DNA]</scope>
    <source>
        <strain evidence="3">cv. UVA1</strain>
    </source>
</reference>
<comment type="caution">
    <text evidence="2">The sequence shown here is derived from an EMBL/GenBank/DDBJ whole genome shotgun (WGS) entry which is preliminary data.</text>
</comment>
<sequence length="127" mass="13861">MQEMVLGDQSMEVVEKGVGDSHISCGGSTERPSSLSGLQENRGKDMGSVSGGSVFHLLPRAAQVEYGRIFYGFLAYLTIIQLINAIGGESLAHLLPYLIERASPRVVHKVECSEELRSLNKEWLGLL</sequence>
<gene>
    <name evidence="2" type="ORF">STAS_14655</name>
</gene>
<evidence type="ECO:0000256" key="1">
    <source>
        <dbReference type="SAM" id="MobiDB-lite"/>
    </source>
</evidence>
<dbReference type="Proteomes" id="UP000325081">
    <property type="component" value="Unassembled WGS sequence"/>
</dbReference>
<dbReference type="AlphaFoldDB" id="A0A5A7PZ45"/>
<proteinExistence type="predicted"/>
<dbReference type="EMBL" id="BKCP01005461">
    <property type="protein sequence ID" value="GER38169.1"/>
    <property type="molecule type" value="Genomic_DNA"/>
</dbReference>
<evidence type="ECO:0000313" key="3">
    <source>
        <dbReference type="Proteomes" id="UP000325081"/>
    </source>
</evidence>
<accession>A0A5A7PZ45</accession>
<protein>
    <submittedName>
        <fullName evidence="2">Bromodomain and extraterminal domain protein 9</fullName>
    </submittedName>
</protein>
<feature type="region of interest" description="Disordered" evidence="1">
    <location>
        <begin position="19"/>
        <end position="44"/>
    </location>
</feature>
<evidence type="ECO:0000313" key="2">
    <source>
        <dbReference type="EMBL" id="GER38169.1"/>
    </source>
</evidence>
<keyword evidence="3" id="KW-1185">Reference proteome</keyword>
<feature type="compositionally biased region" description="Polar residues" evidence="1">
    <location>
        <begin position="26"/>
        <end position="39"/>
    </location>
</feature>